<comment type="caution">
    <text evidence="2">The sequence shown here is derived from an EMBL/GenBank/DDBJ whole genome shotgun (WGS) entry which is preliminary data.</text>
</comment>
<protein>
    <submittedName>
        <fullName evidence="2">CBO0543 family protein</fullName>
    </submittedName>
</protein>
<evidence type="ECO:0000313" key="3">
    <source>
        <dbReference type="Proteomes" id="UP001589833"/>
    </source>
</evidence>
<feature type="transmembrane region" description="Helical" evidence="1">
    <location>
        <begin position="33"/>
        <end position="50"/>
    </location>
</feature>
<keyword evidence="1" id="KW-0472">Membrane</keyword>
<gene>
    <name evidence="2" type="ORF">ACFFH4_08600</name>
</gene>
<dbReference type="NCBIfam" id="NF041644">
    <property type="entry name" value="CBO0543_fam"/>
    <property type="match status" value="1"/>
</dbReference>
<keyword evidence="1" id="KW-0812">Transmembrane</keyword>
<dbReference type="RefSeq" id="WP_273846048.1">
    <property type="nucleotide sequence ID" value="NZ_JAQQWT010000016.1"/>
</dbReference>
<name>A0ABV6NED3_9BACI</name>
<accession>A0ABV6NED3</accession>
<feature type="transmembrane region" description="Helical" evidence="1">
    <location>
        <begin position="154"/>
        <end position="172"/>
    </location>
</feature>
<feature type="transmembrane region" description="Helical" evidence="1">
    <location>
        <begin position="62"/>
        <end position="86"/>
    </location>
</feature>
<keyword evidence="3" id="KW-1185">Reference proteome</keyword>
<evidence type="ECO:0000256" key="1">
    <source>
        <dbReference type="SAM" id="Phobius"/>
    </source>
</evidence>
<sequence>MVKTQIFDEYSYKEAQLMNEKFQIWLEHSLFTWQWWFGVIVLLLAIIFWLKFRDRNSTDRLLYSGLFVAITASFLDTIGHSIGLFHYHYEVFPFTPTYLPWSIAIIPIIVMFFLQYKPNVNPLLKSVIFSTFASFIALPLLSFIRIFHPVKWNYFYSFLILIVIYLMAHFFVQRNNFEKIT</sequence>
<feature type="transmembrane region" description="Helical" evidence="1">
    <location>
        <begin position="128"/>
        <end position="148"/>
    </location>
</feature>
<dbReference type="Proteomes" id="UP001589833">
    <property type="component" value="Unassembled WGS sequence"/>
</dbReference>
<reference evidence="2 3" key="1">
    <citation type="submission" date="2024-09" db="EMBL/GenBank/DDBJ databases">
        <authorList>
            <person name="Sun Q."/>
            <person name="Mori K."/>
        </authorList>
    </citation>
    <scope>NUCLEOTIDE SEQUENCE [LARGE SCALE GENOMIC DNA]</scope>
    <source>
        <strain evidence="2 3">NCAIM B.02301</strain>
    </source>
</reference>
<dbReference type="EMBL" id="JBHLTR010000011">
    <property type="protein sequence ID" value="MFC0559110.1"/>
    <property type="molecule type" value="Genomic_DNA"/>
</dbReference>
<organism evidence="2 3">
    <name type="scientific">Halalkalibacter alkalisediminis</name>
    <dbReference type="NCBI Taxonomy" id="935616"/>
    <lineage>
        <taxon>Bacteria</taxon>
        <taxon>Bacillati</taxon>
        <taxon>Bacillota</taxon>
        <taxon>Bacilli</taxon>
        <taxon>Bacillales</taxon>
        <taxon>Bacillaceae</taxon>
        <taxon>Halalkalibacter</taxon>
    </lineage>
</organism>
<evidence type="ECO:0000313" key="2">
    <source>
        <dbReference type="EMBL" id="MFC0559110.1"/>
    </source>
</evidence>
<feature type="transmembrane region" description="Helical" evidence="1">
    <location>
        <begin position="98"/>
        <end position="116"/>
    </location>
</feature>
<keyword evidence="1" id="KW-1133">Transmembrane helix</keyword>
<proteinExistence type="predicted"/>
<dbReference type="InterPro" id="IPR048147">
    <property type="entry name" value="CBO0543-like"/>
</dbReference>